<reference evidence="1" key="2">
    <citation type="submission" date="2023-05" db="EMBL/GenBank/DDBJ databases">
        <authorList>
            <consortium name="Lawrence Berkeley National Laboratory"/>
            <person name="Steindorff A."/>
            <person name="Hensen N."/>
            <person name="Bonometti L."/>
            <person name="Westerberg I."/>
            <person name="Brannstrom I.O."/>
            <person name="Guillou S."/>
            <person name="Cros-Aarteil S."/>
            <person name="Calhoun S."/>
            <person name="Haridas S."/>
            <person name="Kuo A."/>
            <person name="Mondo S."/>
            <person name="Pangilinan J."/>
            <person name="Riley R."/>
            <person name="Labutti K."/>
            <person name="Andreopoulos B."/>
            <person name="Lipzen A."/>
            <person name="Chen C."/>
            <person name="Yanf M."/>
            <person name="Daum C."/>
            <person name="Ng V."/>
            <person name="Clum A."/>
            <person name="Ohm R."/>
            <person name="Martin F."/>
            <person name="Silar P."/>
            <person name="Natvig D."/>
            <person name="Lalanne C."/>
            <person name="Gautier V."/>
            <person name="Ament-Velasquez S.L."/>
            <person name="Kruys A."/>
            <person name="Hutchinson M.I."/>
            <person name="Powell A.J."/>
            <person name="Barry K."/>
            <person name="Miller A.N."/>
            <person name="Grigoriev I.V."/>
            <person name="Debuchy R."/>
            <person name="Gladieux P."/>
            <person name="Thoren M.H."/>
            <person name="Johannesson H."/>
        </authorList>
    </citation>
    <scope>NUCLEOTIDE SEQUENCE</scope>
    <source>
        <strain evidence="1">CBS 757.83</strain>
    </source>
</reference>
<dbReference type="EMBL" id="MU863624">
    <property type="protein sequence ID" value="KAK4106789.1"/>
    <property type="molecule type" value="Genomic_DNA"/>
</dbReference>
<dbReference type="AlphaFoldDB" id="A0AAN6QDI2"/>
<comment type="caution">
    <text evidence="1">The sequence shown here is derived from an EMBL/GenBank/DDBJ whole genome shotgun (WGS) entry which is preliminary data.</text>
</comment>
<keyword evidence="2" id="KW-1185">Reference proteome</keyword>
<reference evidence="1" key="1">
    <citation type="journal article" date="2023" name="Mol. Phylogenet. Evol.">
        <title>Genome-scale phylogeny and comparative genomics of the fungal order Sordariales.</title>
        <authorList>
            <person name="Hensen N."/>
            <person name="Bonometti L."/>
            <person name="Westerberg I."/>
            <person name="Brannstrom I.O."/>
            <person name="Guillou S."/>
            <person name="Cros-Aarteil S."/>
            <person name="Calhoun S."/>
            <person name="Haridas S."/>
            <person name="Kuo A."/>
            <person name="Mondo S."/>
            <person name="Pangilinan J."/>
            <person name="Riley R."/>
            <person name="LaButti K."/>
            <person name="Andreopoulos B."/>
            <person name="Lipzen A."/>
            <person name="Chen C."/>
            <person name="Yan M."/>
            <person name="Daum C."/>
            <person name="Ng V."/>
            <person name="Clum A."/>
            <person name="Steindorff A."/>
            <person name="Ohm R.A."/>
            <person name="Martin F."/>
            <person name="Silar P."/>
            <person name="Natvig D.O."/>
            <person name="Lalanne C."/>
            <person name="Gautier V."/>
            <person name="Ament-Velasquez S.L."/>
            <person name="Kruys A."/>
            <person name="Hutchinson M.I."/>
            <person name="Powell A.J."/>
            <person name="Barry K."/>
            <person name="Miller A.N."/>
            <person name="Grigoriev I.V."/>
            <person name="Debuchy R."/>
            <person name="Gladieux P."/>
            <person name="Hiltunen Thoren M."/>
            <person name="Johannesson H."/>
        </authorList>
    </citation>
    <scope>NUCLEOTIDE SEQUENCE</scope>
    <source>
        <strain evidence="1">CBS 757.83</strain>
    </source>
</reference>
<protein>
    <submittedName>
        <fullName evidence="1">Uncharacterized protein</fullName>
    </submittedName>
</protein>
<accession>A0AAN6QDI2</accession>
<evidence type="ECO:0000313" key="1">
    <source>
        <dbReference type="EMBL" id="KAK4106789.1"/>
    </source>
</evidence>
<dbReference type="Proteomes" id="UP001305647">
    <property type="component" value="Unassembled WGS sequence"/>
</dbReference>
<organism evidence="1 2">
    <name type="scientific">Parathielavia hyrcaniae</name>
    <dbReference type="NCBI Taxonomy" id="113614"/>
    <lineage>
        <taxon>Eukaryota</taxon>
        <taxon>Fungi</taxon>
        <taxon>Dikarya</taxon>
        <taxon>Ascomycota</taxon>
        <taxon>Pezizomycotina</taxon>
        <taxon>Sordariomycetes</taxon>
        <taxon>Sordariomycetidae</taxon>
        <taxon>Sordariales</taxon>
        <taxon>Chaetomiaceae</taxon>
        <taxon>Parathielavia</taxon>
    </lineage>
</organism>
<evidence type="ECO:0000313" key="2">
    <source>
        <dbReference type="Proteomes" id="UP001305647"/>
    </source>
</evidence>
<gene>
    <name evidence="1" type="ORF">N658DRAFT_31127</name>
</gene>
<proteinExistence type="predicted"/>
<name>A0AAN6QDI2_9PEZI</name>
<sequence>MIDGRLVCLLAAEMPKATSLGLRGWDWQRRWEAKGESTQISGAERQWPVLDGPARAGAKENEPVQTRLDSRARNIPSVTLLRAMSQNSNLESGFFPGRAVYYSVYAAVYITSMETAQVKKAGRLQEGCQCSETHFQLDCIRSRFFCSFEFRSLESKAWTCPDRKCTVHQPRLPLGSAPNWRAARCAQNHHSTKLSS</sequence>